<evidence type="ECO:0000256" key="2">
    <source>
        <dbReference type="SAM" id="Phobius"/>
    </source>
</evidence>
<keyword evidence="2" id="KW-0472">Membrane</keyword>
<keyword evidence="4" id="KW-1185">Reference proteome</keyword>
<accession>A0A1H6Z8R6</accession>
<evidence type="ECO:0000256" key="1">
    <source>
        <dbReference type="SAM" id="MobiDB-lite"/>
    </source>
</evidence>
<dbReference type="STRING" id="84035.SAMN05660742_10851"/>
<organism evidence="3 4">
    <name type="scientific">Propionispira arboris</name>
    <dbReference type="NCBI Taxonomy" id="84035"/>
    <lineage>
        <taxon>Bacteria</taxon>
        <taxon>Bacillati</taxon>
        <taxon>Bacillota</taxon>
        <taxon>Negativicutes</taxon>
        <taxon>Selenomonadales</taxon>
        <taxon>Selenomonadaceae</taxon>
        <taxon>Propionispira</taxon>
    </lineage>
</organism>
<evidence type="ECO:0000313" key="3">
    <source>
        <dbReference type="EMBL" id="SEJ46062.1"/>
    </source>
</evidence>
<gene>
    <name evidence="3" type="ORF">SAMN05660742_10851</name>
</gene>
<name>A0A1H6Z8R6_9FIRM</name>
<feature type="transmembrane region" description="Helical" evidence="2">
    <location>
        <begin position="121"/>
        <end position="141"/>
    </location>
</feature>
<evidence type="ECO:0000313" key="4">
    <source>
        <dbReference type="Proteomes" id="UP000199662"/>
    </source>
</evidence>
<keyword evidence="2" id="KW-1133">Transmembrane helix</keyword>
<dbReference type="EMBL" id="FNZK01000008">
    <property type="protein sequence ID" value="SEJ46062.1"/>
    <property type="molecule type" value="Genomic_DNA"/>
</dbReference>
<proteinExistence type="predicted"/>
<feature type="region of interest" description="Disordered" evidence="1">
    <location>
        <begin position="1"/>
        <end position="42"/>
    </location>
</feature>
<dbReference type="AlphaFoldDB" id="A0A1H6Z8R6"/>
<keyword evidence="2" id="KW-0812">Transmembrane</keyword>
<dbReference type="Proteomes" id="UP000199662">
    <property type="component" value="Unassembled WGS sequence"/>
</dbReference>
<protein>
    <submittedName>
        <fullName evidence="3">Uncharacterized protein</fullName>
    </submittedName>
</protein>
<feature type="compositionally biased region" description="Polar residues" evidence="1">
    <location>
        <begin position="29"/>
        <end position="42"/>
    </location>
</feature>
<feature type="compositionally biased region" description="Pro residues" evidence="1">
    <location>
        <begin position="1"/>
        <end position="12"/>
    </location>
</feature>
<dbReference type="RefSeq" id="WP_091831133.1">
    <property type="nucleotide sequence ID" value="NZ_FNZK01000008.1"/>
</dbReference>
<sequence>MPVAAPTPPTKPAPLELMPSHSMSSSNSDANTTPSKQVNTPVNPEIAGAVKKIESVQKALQGGPVVKSKDGAKVNTEEAVPAKTNKIQAFLTDSDADTTQTTTQATMEKTPVSSKPTALNYSPFVAIVVLVAVFLTGLRLVKNQQKKKTVPAPLSQQHLEAEPVPQSLMAAKLPLPKKRKKFEVKI</sequence>
<reference evidence="4" key="1">
    <citation type="submission" date="2016-10" db="EMBL/GenBank/DDBJ databases">
        <authorList>
            <person name="Varghese N."/>
            <person name="Submissions S."/>
        </authorList>
    </citation>
    <scope>NUCLEOTIDE SEQUENCE [LARGE SCALE GENOMIC DNA]</scope>
    <source>
        <strain evidence="4">DSM 2179</strain>
    </source>
</reference>